<evidence type="ECO:0000256" key="3">
    <source>
        <dbReference type="ARBA" id="ARBA00022490"/>
    </source>
</evidence>
<evidence type="ECO:0000256" key="1">
    <source>
        <dbReference type="ARBA" id="ARBA00004496"/>
    </source>
</evidence>
<organism evidence="9 10">
    <name type="scientific">Anaeromyces robustus</name>
    <dbReference type="NCBI Taxonomy" id="1754192"/>
    <lineage>
        <taxon>Eukaryota</taxon>
        <taxon>Fungi</taxon>
        <taxon>Fungi incertae sedis</taxon>
        <taxon>Chytridiomycota</taxon>
        <taxon>Chytridiomycota incertae sedis</taxon>
        <taxon>Neocallimastigomycetes</taxon>
        <taxon>Neocallimastigales</taxon>
        <taxon>Neocallimastigaceae</taxon>
        <taxon>Anaeromyces</taxon>
    </lineage>
</organism>
<dbReference type="Gene3D" id="3.40.50.2300">
    <property type="match status" value="1"/>
</dbReference>
<evidence type="ECO:0000256" key="2">
    <source>
        <dbReference type="ARBA" id="ARBA00011063"/>
    </source>
</evidence>
<dbReference type="FunFam" id="3.40.50.2300:FF:000105">
    <property type="entry name" value="Low molecular weight phosphotyrosine protein"/>
    <property type="match status" value="1"/>
</dbReference>
<dbReference type="SUPFAM" id="SSF52788">
    <property type="entry name" value="Phosphotyrosine protein phosphatases I"/>
    <property type="match status" value="1"/>
</dbReference>
<dbReference type="PRINTS" id="PR00720">
    <property type="entry name" value="MAMMALPTPASE"/>
</dbReference>
<dbReference type="InterPro" id="IPR017867">
    <property type="entry name" value="Tyr_phospatase_low_mol_wt"/>
</dbReference>
<comment type="subcellular location">
    <subcellularLocation>
        <location evidence="1">Cytoplasm</location>
    </subcellularLocation>
</comment>
<dbReference type="InterPro" id="IPR050438">
    <property type="entry name" value="LMW_PTPase"/>
</dbReference>
<dbReference type="InterPro" id="IPR002115">
    <property type="entry name" value="Tyr_Pase_low_mol_wt_mml"/>
</dbReference>
<protein>
    <submittedName>
        <fullName evidence="9">Acid phosphatase isoenzyme</fullName>
    </submittedName>
</protein>
<comment type="caution">
    <text evidence="9">The sequence shown here is derived from an EMBL/GenBank/DDBJ whole genome shotgun (WGS) entry which is preliminary data.</text>
</comment>
<evidence type="ECO:0000256" key="6">
    <source>
        <dbReference type="ARBA" id="ARBA00051722"/>
    </source>
</evidence>
<dbReference type="Proteomes" id="UP000193944">
    <property type="component" value="Unassembled WGS sequence"/>
</dbReference>
<evidence type="ECO:0000313" key="10">
    <source>
        <dbReference type="Proteomes" id="UP000193944"/>
    </source>
</evidence>
<keyword evidence="4" id="KW-0378">Hydrolase</keyword>
<dbReference type="SMART" id="SM00226">
    <property type="entry name" value="LMWPc"/>
    <property type="match status" value="1"/>
</dbReference>
<dbReference type="OrthoDB" id="3388at2759"/>
<dbReference type="STRING" id="1754192.A0A1Y1W724"/>
<dbReference type="CDD" id="cd16343">
    <property type="entry name" value="LMWPTP"/>
    <property type="match status" value="1"/>
</dbReference>
<proteinExistence type="inferred from homology"/>
<dbReference type="GO" id="GO:0003993">
    <property type="term" value="F:acid phosphatase activity"/>
    <property type="evidence" value="ECO:0007669"/>
    <property type="project" value="InterPro"/>
</dbReference>
<sequence>MSEGKISVLFVCLGNICRSPMAEAVFTHEVAKRNLSNKFNIDSCGTCGFHVGEDPDYRSSKTCKKHKVPVNHTARQICREDFNKYNYILCMDESNLADLQEMAPKNAVKKIQLFGEYDPQGERIIRDPYYSGIDGFEHNFAQVTRCSEGLLSHLGF</sequence>
<feature type="active site" description="Nucleophile" evidence="7">
    <location>
        <position position="12"/>
    </location>
</feature>
<feature type="domain" description="Phosphotyrosine protein phosphatase I" evidence="8">
    <location>
        <begin position="6"/>
        <end position="153"/>
    </location>
</feature>
<keyword evidence="3" id="KW-0963">Cytoplasm</keyword>
<dbReference type="InterPro" id="IPR023485">
    <property type="entry name" value="Ptyr_pPase"/>
</dbReference>
<evidence type="ECO:0000259" key="8">
    <source>
        <dbReference type="SMART" id="SM00226"/>
    </source>
</evidence>
<comment type="similarity">
    <text evidence="2">Belongs to the low molecular weight phosphotyrosine protein phosphatase family.</text>
</comment>
<feature type="active site" evidence="7">
    <location>
        <position position="18"/>
    </location>
</feature>
<dbReference type="AlphaFoldDB" id="A0A1Y1W724"/>
<dbReference type="PANTHER" id="PTHR11717">
    <property type="entry name" value="LOW MOLECULAR WEIGHT PROTEIN TYROSINE PHOSPHATASE"/>
    <property type="match status" value="1"/>
</dbReference>
<dbReference type="PRINTS" id="PR00719">
    <property type="entry name" value="LMWPTPASE"/>
</dbReference>
<reference evidence="9 10" key="2">
    <citation type="submission" date="2016-08" db="EMBL/GenBank/DDBJ databases">
        <title>Pervasive Adenine N6-methylation of Active Genes in Fungi.</title>
        <authorList>
            <consortium name="DOE Joint Genome Institute"/>
            <person name="Mondo S.J."/>
            <person name="Dannebaum R.O."/>
            <person name="Kuo R.C."/>
            <person name="Labutti K."/>
            <person name="Haridas S."/>
            <person name="Kuo A."/>
            <person name="Salamov A."/>
            <person name="Ahrendt S.R."/>
            <person name="Lipzen A."/>
            <person name="Sullivan W."/>
            <person name="Andreopoulos W.B."/>
            <person name="Clum A."/>
            <person name="Lindquist E."/>
            <person name="Daum C."/>
            <person name="Ramamoorthy G.K."/>
            <person name="Gryganskyi A."/>
            <person name="Culley D."/>
            <person name="Magnuson J.K."/>
            <person name="James T.Y."/>
            <person name="O'Malley M.A."/>
            <person name="Stajich J.E."/>
            <person name="Spatafora J.W."/>
            <person name="Visel A."/>
            <person name="Grigoriev I.V."/>
        </authorList>
    </citation>
    <scope>NUCLEOTIDE SEQUENCE [LARGE SCALE GENOMIC DNA]</scope>
    <source>
        <strain evidence="9 10">S4</strain>
    </source>
</reference>
<evidence type="ECO:0000313" key="9">
    <source>
        <dbReference type="EMBL" id="ORX69339.1"/>
    </source>
</evidence>
<dbReference type="Pfam" id="PF01451">
    <property type="entry name" value="LMWPc"/>
    <property type="match status" value="1"/>
</dbReference>
<evidence type="ECO:0000256" key="7">
    <source>
        <dbReference type="PIRSR" id="PIRSR617867-1"/>
    </source>
</evidence>
<evidence type="ECO:0000256" key="5">
    <source>
        <dbReference type="ARBA" id="ARBA00022912"/>
    </source>
</evidence>
<dbReference type="EMBL" id="MCFG01000417">
    <property type="protein sequence ID" value="ORX69339.1"/>
    <property type="molecule type" value="Genomic_DNA"/>
</dbReference>
<dbReference type="GO" id="GO:0005737">
    <property type="term" value="C:cytoplasm"/>
    <property type="evidence" value="ECO:0007669"/>
    <property type="project" value="UniProtKB-SubCell"/>
</dbReference>
<keyword evidence="5" id="KW-0904">Protein phosphatase</keyword>
<comment type="catalytic activity">
    <reaction evidence="6">
        <text>O-phospho-L-tyrosyl-[protein] + H2O = L-tyrosyl-[protein] + phosphate</text>
        <dbReference type="Rhea" id="RHEA:10684"/>
        <dbReference type="Rhea" id="RHEA-COMP:10136"/>
        <dbReference type="Rhea" id="RHEA-COMP:20101"/>
        <dbReference type="ChEBI" id="CHEBI:15377"/>
        <dbReference type="ChEBI" id="CHEBI:43474"/>
        <dbReference type="ChEBI" id="CHEBI:46858"/>
        <dbReference type="ChEBI" id="CHEBI:61978"/>
        <dbReference type="EC" id="3.1.3.48"/>
    </reaction>
</comment>
<name>A0A1Y1W724_9FUNG</name>
<gene>
    <name evidence="9" type="ORF">BCR32DRAFT_237925</name>
</gene>
<dbReference type="PANTHER" id="PTHR11717:SF7">
    <property type="entry name" value="LOW MOLECULAR WEIGHT PHOSPHOTYROSINE PROTEIN PHOSPHATASE"/>
    <property type="match status" value="1"/>
</dbReference>
<accession>A0A1Y1W724</accession>
<reference evidence="9 10" key="1">
    <citation type="submission" date="2016-08" db="EMBL/GenBank/DDBJ databases">
        <title>A Parts List for Fungal Cellulosomes Revealed by Comparative Genomics.</title>
        <authorList>
            <consortium name="DOE Joint Genome Institute"/>
            <person name="Haitjema C.H."/>
            <person name="Gilmore S.P."/>
            <person name="Henske J.K."/>
            <person name="Solomon K.V."/>
            <person name="De Groot R."/>
            <person name="Kuo A."/>
            <person name="Mondo S.J."/>
            <person name="Salamov A.A."/>
            <person name="Labutti K."/>
            <person name="Zhao Z."/>
            <person name="Chiniquy J."/>
            <person name="Barry K."/>
            <person name="Brewer H.M."/>
            <person name="Purvine S.O."/>
            <person name="Wright A.T."/>
            <person name="Boxma B."/>
            <person name="Van Alen T."/>
            <person name="Hackstein J.H."/>
            <person name="Baker S.E."/>
            <person name="Grigoriev I.V."/>
            <person name="O'Malley M.A."/>
        </authorList>
    </citation>
    <scope>NUCLEOTIDE SEQUENCE [LARGE SCALE GENOMIC DNA]</scope>
    <source>
        <strain evidence="9 10">S4</strain>
    </source>
</reference>
<keyword evidence="10" id="KW-1185">Reference proteome</keyword>
<dbReference type="InterPro" id="IPR036196">
    <property type="entry name" value="Ptyr_pPase_sf"/>
</dbReference>
<dbReference type="GO" id="GO:0004726">
    <property type="term" value="F:non-membrane spanning protein tyrosine phosphatase activity"/>
    <property type="evidence" value="ECO:0007669"/>
    <property type="project" value="InterPro"/>
</dbReference>
<feature type="active site" description="Proton donor" evidence="7">
    <location>
        <position position="127"/>
    </location>
</feature>
<evidence type="ECO:0000256" key="4">
    <source>
        <dbReference type="ARBA" id="ARBA00022801"/>
    </source>
</evidence>